<accession>A0A3D9L323</accession>
<dbReference type="Proteomes" id="UP000256779">
    <property type="component" value="Unassembled WGS sequence"/>
</dbReference>
<dbReference type="AlphaFoldDB" id="A0A3D9L323"/>
<protein>
    <submittedName>
        <fullName evidence="1">Uncharacterized protein</fullName>
    </submittedName>
</protein>
<name>A0A3D9L323_MARFU</name>
<proteinExistence type="predicted"/>
<sequence>MDKVWHITVFEEVVSMFSQDALIRGLLCLCNSNETLRISSFAQRDLIGKQRALISSLFKLEKCQYGFTVHINFIKALL</sequence>
<evidence type="ECO:0000313" key="2">
    <source>
        <dbReference type="Proteomes" id="UP000256779"/>
    </source>
</evidence>
<gene>
    <name evidence="1" type="ORF">C7460_11066</name>
</gene>
<comment type="caution">
    <text evidence="1">The sequence shown here is derived from an EMBL/GenBank/DDBJ whole genome shotgun (WGS) entry which is preliminary data.</text>
</comment>
<evidence type="ECO:0000313" key="1">
    <source>
        <dbReference type="EMBL" id="RED98394.1"/>
    </source>
</evidence>
<organism evidence="1 2">
    <name type="scientific">Marinoscillum furvescens DSM 4134</name>
    <dbReference type="NCBI Taxonomy" id="1122208"/>
    <lineage>
        <taxon>Bacteria</taxon>
        <taxon>Pseudomonadati</taxon>
        <taxon>Bacteroidota</taxon>
        <taxon>Cytophagia</taxon>
        <taxon>Cytophagales</taxon>
        <taxon>Reichenbachiellaceae</taxon>
        <taxon>Marinoscillum</taxon>
    </lineage>
</organism>
<keyword evidence="2" id="KW-1185">Reference proteome</keyword>
<reference evidence="1 2" key="1">
    <citation type="submission" date="2018-07" db="EMBL/GenBank/DDBJ databases">
        <title>Genomic Encyclopedia of Type Strains, Phase IV (KMG-IV): sequencing the most valuable type-strain genomes for metagenomic binning, comparative biology and taxonomic classification.</title>
        <authorList>
            <person name="Goeker M."/>
        </authorList>
    </citation>
    <scope>NUCLEOTIDE SEQUENCE [LARGE SCALE GENOMIC DNA]</scope>
    <source>
        <strain evidence="1 2">DSM 4134</strain>
    </source>
</reference>
<dbReference type="EMBL" id="QREG01000010">
    <property type="protein sequence ID" value="RED98394.1"/>
    <property type="molecule type" value="Genomic_DNA"/>
</dbReference>